<evidence type="ECO:0000313" key="8">
    <source>
        <dbReference type="Proteomes" id="UP001619887"/>
    </source>
</evidence>
<reference evidence="7 8" key="2">
    <citation type="journal article" date="2024" name="G3 (Bethesda)">
        <title>The genome of the cryopelagic Antarctic bald notothen, Trematomus borchgrevinki.</title>
        <authorList>
            <person name="Rayamajhi N."/>
            <person name="Rivera-Colon A.G."/>
            <person name="Minhas B.F."/>
            <person name="Cheng C.C."/>
            <person name="Catchen J.M."/>
        </authorList>
    </citation>
    <scope>NUCLEOTIDE SEQUENCE [LARGE SCALE GENOMIC DNA]</scope>
    <source>
        <strain evidence="7">AGRC-2024</strain>
    </source>
</reference>
<dbReference type="Gene3D" id="2.30.30.140">
    <property type="match status" value="2"/>
</dbReference>
<evidence type="ECO:0000259" key="5">
    <source>
        <dbReference type="Pfam" id="PF18358"/>
    </source>
</evidence>
<name>A0ABD2FPE9_PAGBO</name>
<protein>
    <submittedName>
        <fullName evidence="7">Uncharacterized protein</fullName>
    </submittedName>
</protein>
<dbReference type="Pfam" id="PF18358">
    <property type="entry name" value="Tudor_4"/>
    <property type="match status" value="1"/>
</dbReference>
<gene>
    <name evidence="7" type="ORF">OYC64_003518</name>
</gene>
<proteinExistence type="predicted"/>
<feature type="domain" description="Histone methyltransferase Tudor" evidence="6">
    <location>
        <begin position="336"/>
        <end position="383"/>
    </location>
</feature>
<feature type="region of interest" description="Disordered" evidence="3">
    <location>
        <begin position="485"/>
        <end position="505"/>
    </location>
</feature>
<feature type="domain" description="DUF5604" evidence="4">
    <location>
        <begin position="273"/>
        <end position="328"/>
    </location>
</feature>
<evidence type="ECO:0000259" key="4">
    <source>
        <dbReference type="Pfam" id="PF18300"/>
    </source>
</evidence>
<dbReference type="AlphaFoldDB" id="A0ABD2FPE9"/>
<dbReference type="Proteomes" id="UP001619887">
    <property type="component" value="Unassembled WGS sequence"/>
</dbReference>
<feature type="compositionally biased region" description="Basic residues" evidence="3">
    <location>
        <begin position="185"/>
        <end position="206"/>
    </location>
</feature>
<keyword evidence="8" id="KW-1185">Reference proteome</keyword>
<dbReference type="InterPro" id="IPR041292">
    <property type="entry name" value="Tudor_4"/>
</dbReference>
<dbReference type="Pfam" id="PF18300">
    <property type="entry name" value="DUF5604"/>
    <property type="match status" value="1"/>
</dbReference>
<feature type="compositionally biased region" description="Polar residues" evidence="3">
    <location>
        <begin position="485"/>
        <end position="498"/>
    </location>
</feature>
<comment type="caution">
    <text evidence="7">The sequence shown here is derived from an EMBL/GenBank/DDBJ whole genome shotgun (WGS) entry which is preliminary data.</text>
</comment>
<dbReference type="InterPro" id="IPR041291">
    <property type="entry name" value="TUDOR_5"/>
</dbReference>
<accession>A0ABD2FPE9</accession>
<evidence type="ECO:0000313" key="7">
    <source>
        <dbReference type="EMBL" id="KAL3043669.1"/>
    </source>
</evidence>
<organism evidence="7 8">
    <name type="scientific">Pagothenia borchgrevinki</name>
    <name type="common">Bald rockcod</name>
    <name type="synonym">Trematomus borchgrevinki</name>
    <dbReference type="NCBI Taxonomy" id="8213"/>
    <lineage>
        <taxon>Eukaryota</taxon>
        <taxon>Metazoa</taxon>
        <taxon>Chordata</taxon>
        <taxon>Craniata</taxon>
        <taxon>Vertebrata</taxon>
        <taxon>Euteleostomi</taxon>
        <taxon>Actinopterygii</taxon>
        <taxon>Neopterygii</taxon>
        <taxon>Teleostei</taxon>
        <taxon>Neoteleostei</taxon>
        <taxon>Acanthomorphata</taxon>
        <taxon>Eupercaria</taxon>
        <taxon>Perciformes</taxon>
        <taxon>Notothenioidei</taxon>
        <taxon>Nototheniidae</taxon>
        <taxon>Pagothenia</taxon>
    </lineage>
</organism>
<dbReference type="PANTHER" id="PTHR46024:SF2">
    <property type="entry name" value="HISTONE-LYSINE N-METHYLTRANSFERASE SETDB1"/>
    <property type="match status" value="1"/>
</dbReference>
<reference evidence="7 8" key="1">
    <citation type="journal article" date="2022" name="G3 (Bethesda)">
        <title>Evaluating Illumina-, Nanopore-, and PacBio-based genome assembly strategies with the bald notothen, Trematomus borchgrevinki.</title>
        <authorList>
            <person name="Rayamajhi N."/>
            <person name="Cheng C.C."/>
            <person name="Catchen J.M."/>
        </authorList>
    </citation>
    <scope>NUCLEOTIDE SEQUENCE [LARGE SCALE GENOMIC DNA]</scope>
    <source>
        <strain evidence="7">AGRC-2024</strain>
    </source>
</reference>
<evidence type="ECO:0000259" key="6">
    <source>
        <dbReference type="Pfam" id="PF18359"/>
    </source>
</evidence>
<keyword evidence="2" id="KW-0539">Nucleus</keyword>
<dbReference type="EMBL" id="JBIYXZ010002088">
    <property type="protein sequence ID" value="KAL3043669.1"/>
    <property type="molecule type" value="Genomic_DNA"/>
</dbReference>
<feature type="region of interest" description="Disordered" evidence="3">
    <location>
        <begin position="136"/>
        <end position="234"/>
    </location>
</feature>
<dbReference type="Pfam" id="PF18359">
    <property type="entry name" value="Tudor_5"/>
    <property type="match status" value="1"/>
</dbReference>
<evidence type="ECO:0000256" key="2">
    <source>
        <dbReference type="ARBA" id="ARBA00023242"/>
    </source>
</evidence>
<dbReference type="InterPro" id="IPR051516">
    <property type="entry name" value="SETDB_methyltransferase"/>
</dbReference>
<evidence type="ECO:0000256" key="1">
    <source>
        <dbReference type="ARBA" id="ARBA00004123"/>
    </source>
</evidence>
<feature type="compositionally biased region" description="Polar residues" evidence="3">
    <location>
        <begin position="211"/>
        <end position="234"/>
    </location>
</feature>
<evidence type="ECO:0000256" key="3">
    <source>
        <dbReference type="SAM" id="MobiDB-lite"/>
    </source>
</evidence>
<feature type="domain" description="Histone methyltransferase Tudor" evidence="5">
    <location>
        <begin position="427"/>
        <end position="473"/>
    </location>
</feature>
<sequence>MEADEIELSKNELRNWIKQKVKVDKLIKSDMLEKCILIQSMLDRKIKRASEFLKLCESVLAREAIVRKQYSLLGLEYRDTDSEDNADCDEDDNITSCGTSSTLESSAKLYGGNSKKPSFKKEPVVVLTRLSENQMKTFCPPTPLDDHSENESSSYSDCDVLWEPKQKSDDSDSDSDSPISSNRPASKRRRKGDHKNQKRSRIKSQHGRITVATSNEGKISTPQASANTDAKSAVMNTSTRPAKTEGASLEHKVTVPCQKSDQVTETAPSAPLGGITVTMSVLARRKSMSWHQGIILEVLERENGRIKYKIQFESKLKSLVSGHHMAFDYMPKVDRLIVGARVVVKHQTEEGQFCPGILAELPNRKNRMRFLVFMDDHTPLYVNLPSLHLVCRPLTDPLDDIPDGSHKSFMQRYLKAWPYPPQTQYRVGQSINAELNGIIQRCTVQTVDSSLFKVLVLTDQHEEWIYRGSSCLEHIIKMNGTLVSSDKSAQNNTSSVVAESSKAAP</sequence>
<dbReference type="InterPro" id="IPR040880">
    <property type="entry name" value="DUF5604"/>
</dbReference>
<dbReference type="GO" id="GO:0005634">
    <property type="term" value="C:nucleus"/>
    <property type="evidence" value="ECO:0007669"/>
    <property type="project" value="UniProtKB-SubCell"/>
</dbReference>
<comment type="subcellular location">
    <subcellularLocation>
        <location evidence="1">Nucleus</location>
    </subcellularLocation>
</comment>
<dbReference type="PANTHER" id="PTHR46024">
    <property type="entry name" value="HISTONE-LYSINE N-METHYLTRANSFERASE EGGLESS"/>
    <property type="match status" value="1"/>
</dbReference>